<evidence type="ECO:0000259" key="1">
    <source>
        <dbReference type="Pfam" id="PF26504"/>
    </source>
</evidence>
<dbReference type="InterPro" id="IPR059012">
    <property type="entry name" value="DUF8168_C"/>
</dbReference>
<name>A0A9X1WC92_9VIBR</name>
<dbReference type="Pfam" id="PF26504">
    <property type="entry name" value="DUF8168_C"/>
    <property type="match status" value="1"/>
</dbReference>
<dbReference type="EMBL" id="JAJNNZ010000004">
    <property type="protein sequence ID" value="MCJ2376745.1"/>
    <property type="molecule type" value="Genomic_DNA"/>
</dbReference>
<proteinExistence type="predicted"/>
<dbReference type="InterPro" id="IPR059013">
    <property type="entry name" value="DUF8168_N"/>
</dbReference>
<protein>
    <recommendedName>
        <fullName evidence="5">DUF4145 domain-containing protein</fullName>
    </recommendedName>
</protein>
<accession>A0A9X1WC92</accession>
<evidence type="ECO:0000313" key="3">
    <source>
        <dbReference type="EMBL" id="MCJ2376745.1"/>
    </source>
</evidence>
<dbReference type="Proteomes" id="UP001139488">
    <property type="component" value="Unassembled WGS sequence"/>
</dbReference>
<gene>
    <name evidence="3" type="ORF">LNL84_07840</name>
</gene>
<dbReference type="AlphaFoldDB" id="A0A9X1WC92"/>
<sequence>MKYLYMLTGVVHPERADVNVTSTRIELGDSGDVINFSIYKSRIAFTVETATLLNESGMNSLRLFAEEQVRTVVDSLGFLVGCGYDIEIIQCIEPQHQGHLIFGVEEKYLSELNYAELVEPIELVEILNSKFGAYLRRCLNDLRLAIRTPKDSAFYCYRAIECLTHYFLNNGTPNKSEAWQIFRDNIGVSKDQIMYIKKAADPIRHGNPLEVQTADRQRVMIDTWAITMKFITFAKTSA</sequence>
<reference evidence="3" key="1">
    <citation type="submission" date="2021-11" db="EMBL/GenBank/DDBJ databases">
        <title>Vibrio ZSDE26 sp. nov. and Vibrio ZSDZ34 sp. nov., isolated from coastal seawater in Qingdao.</title>
        <authorList>
            <person name="Zhang P."/>
        </authorList>
    </citation>
    <scope>NUCLEOTIDE SEQUENCE</scope>
    <source>
        <strain evidence="3">ZSDZ34</strain>
    </source>
</reference>
<organism evidence="3 4">
    <name type="scientific">Vibrio gelatinilyticus</name>
    <dbReference type="NCBI Taxonomy" id="2893468"/>
    <lineage>
        <taxon>Bacteria</taxon>
        <taxon>Pseudomonadati</taxon>
        <taxon>Pseudomonadota</taxon>
        <taxon>Gammaproteobacteria</taxon>
        <taxon>Vibrionales</taxon>
        <taxon>Vibrionaceae</taxon>
        <taxon>Vibrio</taxon>
    </lineage>
</organism>
<feature type="domain" description="DUF8168" evidence="2">
    <location>
        <begin position="5"/>
        <end position="99"/>
    </location>
</feature>
<dbReference type="Pfam" id="PF26505">
    <property type="entry name" value="DUF8168_N"/>
    <property type="match status" value="1"/>
</dbReference>
<keyword evidence="4" id="KW-1185">Reference proteome</keyword>
<evidence type="ECO:0000259" key="2">
    <source>
        <dbReference type="Pfam" id="PF26505"/>
    </source>
</evidence>
<feature type="domain" description="DUF8168" evidence="1">
    <location>
        <begin position="122"/>
        <end position="234"/>
    </location>
</feature>
<evidence type="ECO:0008006" key="5">
    <source>
        <dbReference type="Google" id="ProtNLM"/>
    </source>
</evidence>
<comment type="caution">
    <text evidence="3">The sequence shown here is derived from an EMBL/GenBank/DDBJ whole genome shotgun (WGS) entry which is preliminary data.</text>
</comment>
<evidence type="ECO:0000313" key="4">
    <source>
        <dbReference type="Proteomes" id="UP001139488"/>
    </source>
</evidence>
<dbReference type="RefSeq" id="WP_244356596.1">
    <property type="nucleotide sequence ID" value="NZ_JAJNNZ010000004.1"/>
</dbReference>